<sequence length="545" mass="65028">MQKYQKKQNLMVLKSLHYSLSKMYQFLISEILSYDISILIDYLFEPEPNIPNYELQEQQRQQLLPLLFQPFQADYLNYTQVGYLTKIIESIIRKRGNSLWNWFDNNKSILDHLIKHLDVYHVTSILFHLIMSEQTSNHYITQRIYLLQRVHKILLNKIHNYEIVHNSCELLIQICNTTQQQFIQQIDNPEQYYISACDTGFVEFLNIIIALLQQRQLDQENDYSKYNYIALNIHRSFSYEYLNFAFNSTLNVIQTTLGQFKLSLLTIYYLLLKTEDSKLLNLIHHIQIYKDLYKYIIKFEFNNQLQIQFNQITTFIFKTKSLSWIQDLIQNDLFEFISTYNTQTKSFIGQIKYPINRGYFGILSQLSYELEEHIYESTNWNYYKQNILQQLKNIEQNYYFGVNPKSNDIEQISINTKDNFQYESQVKPDPIEIELNNNNKQNNNEIEQILNARLRLSFPIKTLLSFSDMNSKVVPIQYVYNNGNNTESQNLESDSLDITEQKKKKICSSQNEYLIDNKESNSIQLIEDKNATDIINVNQNDNLQY</sequence>
<comment type="similarity">
    <text evidence="1">Belongs to the SAPS family.</text>
</comment>
<keyword evidence="2" id="KW-0131">Cell cycle</keyword>
<dbReference type="EMBL" id="CAJJDM010000114">
    <property type="protein sequence ID" value="CAD8099924.1"/>
    <property type="molecule type" value="Genomic_DNA"/>
</dbReference>
<gene>
    <name evidence="3" type="ORF">PPRIM_AZ9-3.1.T1110028</name>
</gene>
<dbReference type="InterPro" id="IPR007587">
    <property type="entry name" value="SAPS"/>
</dbReference>
<organism evidence="3 4">
    <name type="scientific">Paramecium primaurelia</name>
    <dbReference type="NCBI Taxonomy" id="5886"/>
    <lineage>
        <taxon>Eukaryota</taxon>
        <taxon>Sar</taxon>
        <taxon>Alveolata</taxon>
        <taxon>Ciliophora</taxon>
        <taxon>Intramacronucleata</taxon>
        <taxon>Oligohymenophorea</taxon>
        <taxon>Peniculida</taxon>
        <taxon>Parameciidae</taxon>
        <taxon>Paramecium</taxon>
    </lineage>
</organism>
<reference evidence="3" key="1">
    <citation type="submission" date="2021-01" db="EMBL/GenBank/DDBJ databases">
        <authorList>
            <consortium name="Genoscope - CEA"/>
            <person name="William W."/>
        </authorList>
    </citation>
    <scope>NUCLEOTIDE SEQUENCE</scope>
</reference>
<evidence type="ECO:0000313" key="4">
    <source>
        <dbReference type="Proteomes" id="UP000688137"/>
    </source>
</evidence>
<proteinExistence type="inferred from homology"/>
<dbReference type="Proteomes" id="UP000688137">
    <property type="component" value="Unassembled WGS sequence"/>
</dbReference>
<evidence type="ECO:0000256" key="1">
    <source>
        <dbReference type="ARBA" id="ARBA00006180"/>
    </source>
</evidence>
<name>A0A8S1PAK9_PARPR</name>
<dbReference type="GO" id="GO:0019888">
    <property type="term" value="F:protein phosphatase regulator activity"/>
    <property type="evidence" value="ECO:0007669"/>
    <property type="project" value="TreeGrafter"/>
</dbReference>
<dbReference type="PANTHER" id="PTHR12634:SF8">
    <property type="entry name" value="FIERY MOUNTAIN, ISOFORM D"/>
    <property type="match status" value="1"/>
</dbReference>
<evidence type="ECO:0000313" key="3">
    <source>
        <dbReference type="EMBL" id="CAD8099924.1"/>
    </source>
</evidence>
<protein>
    <submittedName>
        <fullName evidence="3">Uncharacterized protein</fullName>
    </submittedName>
</protein>
<dbReference type="AlphaFoldDB" id="A0A8S1PAK9"/>
<keyword evidence="4" id="KW-1185">Reference proteome</keyword>
<dbReference type="PANTHER" id="PTHR12634">
    <property type="entry name" value="SIT4 YEAST -ASSOCIATING PROTEIN-RELATED"/>
    <property type="match status" value="1"/>
</dbReference>
<dbReference type="OMA" id="KHLDVYH"/>
<accession>A0A8S1PAK9</accession>
<dbReference type="GO" id="GO:0019903">
    <property type="term" value="F:protein phosphatase binding"/>
    <property type="evidence" value="ECO:0007669"/>
    <property type="project" value="InterPro"/>
</dbReference>
<evidence type="ECO:0000256" key="2">
    <source>
        <dbReference type="ARBA" id="ARBA00023306"/>
    </source>
</evidence>
<comment type="caution">
    <text evidence="3">The sequence shown here is derived from an EMBL/GenBank/DDBJ whole genome shotgun (WGS) entry which is preliminary data.</text>
</comment>